<reference evidence="3" key="3">
    <citation type="submission" date="2025-09" db="UniProtKB">
        <authorList>
            <consortium name="Ensembl"/>
        </authorList>
    </citation>
    <scope>IDENTIFICATION</scope>
</reference>
<dbReference type="PANTHER" id="PTHR45784">
    <property type="entry name" value="C-TYPE LECTIN DOMAIN FAMILY 20 MEMBER A-RELATED"/>
    <property type="match status" value="1"/>
</dbReference>
<protein>
    <recommendedName>
        <fullName evidence="2">C-type lectin domain-containing protein</fullName>
    </recommendedName>
</protein>
<keyword evidence="4" id="KW-1185">Reference proteome</keyword>
<evidence type="ECO:0000313" key="3">
    <source>
        <dbReference type="Ensembl" id="ENSGWIP00000021095.1"/>
    </source>
</evidence>
<dbReference type="PROSITE" id="PS00615">
    <property type="entry name" value="C_TYPE_LECTIN_1"/>
    <property type="match status" value="1"/>
</dbReference>
<dbReference type="SUPFAM" id="SSF56436">
    <property type="entry name" value="C-type lectin-like"/>
    <property type="match status" value="2"/>
</dbReference>
<sequence length="311" mass="35860">MEQSKMAAVDSQAVIWTPLFSNVLSSWEEWTDAQRYCREKHTDLATFDSMDDILKLNRPSLEGTLNDDNSWKWSSTGKSLTGFSNWAKNQPNFYKALEKCAMIDTSGRWFDSFCSHKKSFVCYTESTPPGQKTYTFISIVTTWDKAQSYCRTHHTDLALIENDLENMSALKHQSGFVWIGLRREPWVWSDGSNSSFTNWNTGQPDNSGYNDLCVVELDEHKWEDAPCIKDNWKDGSPKRFREQRYCSLVMVSGDWTEATCSQIREFICFDGKNLLSKHFLEYNKFNVTKKIHGQKQRQKSLTCVGQLSCGG</sequence>
<evidence type="ECO:0000259" key="2">
    <source>
        <dbReference type="PROSITE" id="PS50041"/>
    </source>
</evidence>
<feature type="domain" description="C-type lectin" evidence="2">
    <location>
        <begin position="231"/>
        <end position="269"/>
    </location>
</feature>
<keyword evidence="1" id="KW-1015">Disulfide bond</keyword>
<dbReference type="SMART" id="SM00034">
    <property type="entry name" value="CLECT"/>
    <property type="match status" value="2"/>
</dbReference>
<dbReference type="PROSITE" id="PS50041">
    <property type="entry name" value="C_TYPE_LECTIN_2"/>
    <property type="match status" value="3"/>
</dbReference>
<dbReference type="Proteomes" id="UP000694680">
    <property type="component" value="Chromosome 16"/>
</dbReference>
<accession>A0A8C5EFY4</accession>
<name>A0A8C5EFY4_GOUWI</name>
<dbReference type="PANTHER" id="PTHR45784:SF3">
    <property type="entry name" value="C-TYPE LECTIN DOMAIN FAMILY 4 MEMBER K-LIKE-RELATED"/>
    <property type="match status" value="1"/>
</dbReference>
<dbReference type="InterPro" id="IPR016187">
    <property type="entry name" value="CTDL_fold"/>
</dbReference>
<evidence type="ECO:0000256" key="1">
    <source>
        <dbReference type="ARBA" id="ARBA00023157"/>
    </source>
</evidence>
<proteinExistence type="predicted"/>
<feature type="domain" description="C-type lectin" evidence="2">
    <location>
        <begin position="30"/>
        <end position="123"/>
    </location>
</feature>
<dbReference type="AlphaFoldDB" id="A0A8C5EFY4"/>
<reference evidence="3" key="2">
    <citation type="submission" date="2025-08" db="UniProtKB">
        <authorList>
            <consortium name="Ensembl"/>
        </authorList>
    </citation>
    <scope>IDENTIFICATION</scope>
</reference>
<dbReference type="Gene3D" id="3.10.100.10">
    <property type="entry name" value="Mannose-Binding Protein A, subunit A"/>
    <property type="match status" value="2"/>
</dbReference>
<dbReference type="Pfam" id="PF00059">
    <property type="entry name" value="Lectin_C"/>
    <property type="match status" value="2"/>
</dbReference>
<reference evidence="3" key="1">
    <citation type="submission" date="2020-06" db="EMBL/GenBank/DDBJ databases">
        <authorList>
            <consortium name="Wellcome Sanger Institute Data Sharing"/>
        </authorList>
    </citation>
    <scope>NUCLEOTIDE SEQUENCE [LARGE SCALE GENOMIC DNA]</scope>
</reference>
<organism evidence="3 4">
    <name type="scientific">Gouania willdenowi</name>
    <name type="common">Blunt-snouted clingfish</name>
    <name type="synonym">Lepadogaster willdenowi</name>
    <dbReference type="NCBI Taxonomy" id="441366"/>
    <lineage>
        <taxon>Eukaryota</taxon>
        <taxon>Metazoa</taxon>
        <taxon>Chordata</taxon>
        <taxon>Craniata</taxon>
        <taxon>Vertebrata</taxon>
        <taxon>Euteleostomi</taxon>
        <taxon>Actinopterygii</taxon>
        <taxon>Neopterygii</taxon>
        <taxon>Teleostei</taxon>
        <taxon>Neoteleostei</taxon>
        <taxon>Acanthomorphata</taxon>
        <taxon>Ovalentaria</taxon>
        <taxon>Blenniimorphae</taxon>
        <taxon>Blenniiformes</taxon>
        <taxon>Gobiesocoidei</taxon>
        <taxon>Gobiesocidae</taxon>
        <taxon>Gobiesocinae</taxon>
        <taxon>Gouania</taxon>
    </lineage>
</organism>
<dbReference type="InterPro" id="IPR018378">
    <property type="entry name" value="C-type_lectin_CS"/>
</dbReference>
<feature type="domain" description="C-type lectin" evidence="2">
    <location>
        <begin position="129"/>
        <end position="227"/>
    </location>
</feature>
<dbReference type="InterPro" id="IPR016186">
    <property type="entry name" value="C-type_lectin-like/link_sf"/>
</dbReference>
<dbReference type="InterPro" id="IPR001304">
    <property type="entry name" value="C-type_lectin-like"/>
</dbReference>
<evidence type="ECO:0000313" key="4">
    <source>
        <dbReference type="Proteomes" id="UP000694680"/>
    </source>
</evidence>
<dbReference type="Ensembl" id="ENSGWIT00000023149.1">
    <property type="protein sequence ID" value="ENSGWIP00000021095.1"/>
    <property type="gene ID" value="ENSGWIG00000011403.1"/>
</dbReference>